<proteinExistence type="predicted"/>
<dbReference type="AlphaFoldDB" id="A0AAE8MTN4"/>
<evidence type="ECO:0000313" key="2">
    <source>
        <dbReference type="EMBL" id="SPO00281.1"/>
    </source>
</evidence>
<protein>
    <recommendedName>
        <fullName evidence="4">PKD domain-containing protein</fullName>
    </recommendedName>
</protein>
<reference evidence="2" key="1">
    <citation type="submission" date="2018-03" db="EMBL/GenBank/DDBJ databases">
        <authorList>
            <person name="Guldener U."/>
        </authorList>
    </citation>
    <scope>NUCLEOTIDE SEQUENCE</scope>
</reference>
<keyword evidence="3" id="KW-1185">Reference proteome</keyword>
<feature type="chain" id="PRO_5042200562" description="PKD domain-containing protein" evidence="1">
    <location>
        <begin position="21"/>
        <end position="684"/>
    </location>
</feature>
<name>A0AAE8MTN4_9PEZI</name>
<keyword evidence="1" id="KW-0732">Signal</keyword>
<comment type="caution">
    <text evidence="2">The sequence shown here is derived from an EMBL/GenBank/DDBJ whole genome shotgun (WGS) entry which is preliminary data.</text>
</comment>
<evidence type="ECO:0008006" key="4">
    <source>
        <dbReference type="Google" id="ProtNLM"/>
    </source>
</evidence>
<dbReference type="InterPro" id="IPR035986">
    <property type="entry name" value="PKD_dom_sf"/>
</dbReference>
<dbReference type="EMBL" id="ONZQ02000003">
    <property type="protein sequence ID" value="SPO00281.1"/>
    <property type="molecule type" value="Genomic_DNA"/>
</dbReference>
<dbReference type="Proteomes" id="UP001187682">
    <property type="component" value="Unassembled WGS sequence"/>
</dbReference>
<feature type="signal peptide" evidence="1">
    <location>
        <begin position="1"/>
        <end position="20"/>
    </location>
</feature>
<sequence length="684" mass="74624">MAKTARRLWPYACTASAVLAHVSVSVSTPLVATGPECVAVTVGGPLQITPDCTDPALATAIVDQETDEVDPVPHRKVSVHFDGTAIDFNIYLPKDGWDGRFFQLAYPLQNSTATSREIGFGAESGGYTVRVAGGGGHRADAAAAKLSRTIARNYYKSSGRDIYGYIYGGSGGSLVVVGAIENTFDVWQGAVPLVQAVPISNPNNFCVRAFAGLVLDEVADKIIDAVRPGGSGDPFKGLDKMRREALQEITELGIPLKALEDFDGVGRDRTSLWKSLRTMIVPIVTDLDPTYVEDFWSKSGYLGTEKSSLGTFFRKSVYEHDLAIKDIEVGADNVPVSLTFDKIPSRPPPHGLRFTLKSNDNERALGFFTADIDVVSKTAQIHSENNNATVLGLLSKGTKLHIDNRATLAVSAYHRYQVPTRAGFYGYGYLRLANGQPKYPQRSFLIAPALIQGASGGGGHTGNITAKVIVMDNLKDYDAFPWHADWYKNEVRTALGDRFADNFRLHYSENADHFMEYTEKPHTTRLIDFTGLWEQHLRDLSAWAEKGVLPPDPTNYTVSHGQVEVPSSASQRLGIQPVVSLTAQGKTRTTIKKGQSITFNAHIEVPHKAGTITSVAWDFDGTGEFVKKDFGKATQATNDVEVTQTYQKSGTYYPSVRIAVHRDGNAASPYAQVLNLGRMRVIVK</sequence>
<evidence type="ECO:0000256" key="1">
    <source>
        <dbReference type="SAM" id="SignalP"/>
    </source>
</evidence>
<evidence type="ECO:0000313" key="3">
    <source>
        <dbReference type="Proteomes" id="UP001187682"/>
    </source>
</evidence>
<accession>A0AAE8MTN4</accession>
<dbReference type="SUPFAM" id="SSF49299">
    <property type="entry name" value="PKD domain"/>
    <property type="match status" value="1"/>
</dbReference>
<dbReference type="InterPro" id="IPR013783">
    <property type="entry name" value="Ig-like_fold"/>
</dbReference>
<gene>
    <name evidence="2" type="ORF">DNG_03126</name>
</gene>
<dbReference type="Gene3D" id="2.60.40.10">
    <property type="entry name" value="Immunoglobulins"/>
    <property type="match status" value="1"/>
</dbReference>
<organism evidence="2 3">
    <name type="scientific">Cephalotrichum gorgonifer</name>
    <dbReference type="NCBI Taxonomy" id="2041049"/>
    <lineage>
        <taxon>Eukaryota</taxon>
        <taxon>Fungi</taxon>
        <taxon>Dikarya</taxon>
        <taxon>Ascomycota</taxon>
        <taxon>Pezizomycotina</taxon>
        <taxon>Sordariomycetes</taxon>
        <taxon>Hypocreomycetidae</taxon>
        <taxon>Microascales</taxon>
        <taxon>Microascaceae</taxon>
        <taxon>Cephalotrichum</taxon>
    </lineage>
</organism>